<gene>
    <name evidence="1" type="ORF">HNQ38_000607</name>
</gene>
<accession>A0A7W8C0B0</accession>
<evidence type="ECO:0000313" key="1">
    <source>
        <dbReference type="EMBL" id="MBB5142528.1"/>
    </source>
</evidence>
<protein>
    <submittedName>
        <fullName evidence="1">Uncharacterized protein</fullName>
    </submittedName>
</protein>
<proteinExistence type="predicted"/>
<evidence type="ECO:0000313" key="2">
    <source>
        <dbReference type="Proteomes" id="UP000539075"/>
    </source>
</evidence>
<comment type="caution">
    <text evidence="1">The sequence shown here is derived from an EMBL/GenBank/DDBJ whole genome shotgun (WGS) entry which is preliminary data.</text>
</comment>
<dbReference type="RefSeq" id="WP_183717928.1">
    <property type="nucleotide sequence ID" value="NZ_JACHGO010000002.1"/>
</dbReference>
<keyword evidence="2" id="KW-1185">Reference proteome</keyword>
<sequence>MNYLISMAETALSKNATKTMKFDNGPLISVTTFGDENSANISANGGVKYSTSGANNLVSKIKEVLSACQKLDDFDFEYSDNDVEWLLSLFED</sequence>
<dbReference type="EMBL" id="JACHGO010000002">
    <property type="protein sequence ID" value="MBB5142528.1"/>
    <property type="molecule type" value="Genomic_DNA"/>
</dbReference>
<dbReference type="AlphaFoldDB" id="A0A7W8C0B0"/>
<name>A0A7W8C0B0_9BACT</name>
<dbReference type="Proteomes" id="UP000539075">
    <property type="component" value="Unassembled WGS sequence"/>
</dbReference>
<organism evidence="1 2">
    <name type="scientific">Desulfovibrio intestinalis</name>
    <dbReference type="NCBI Taxonomy" id="58621"/>
    <lineage>
        <taxon>Bacteria</taxon>
        <taxon>Pseudomonadati</taxon>
        <taxon>Thermodesulfobacteriota</taxon>
        <taxon>Desulfovibrionia</taxon>
        <taxon>Desulfovibrionales</taxon>
        <taxon>Desulfovibrionaceae</taxon>
        <taxon>Desulfovibrio</taxon>
    </lineage>
</organism>
<reference evidence="1 2" key="1">
    <citation type="submission" date="2020-08" db="EMBL/GenBank/DDBJ databases">
        <title>Genomic Encyclopedia of Type Strains, Phase IV (KMG-IV): sequencing the most valuable type-strain genomes for metagenomic binning, comparative biology and taxonomic classification.</title>
        <authorList>
            <person name="Goeker M."/>
        </authorList>
    </citation>
    <scope>NUCLEOTIDE SEQUENCE [LARGE SCALE GENOMIC DNA]</scope>
    <source>
        <strain evidence="1 2">DSM 11275</strain>
    </source>
</reference>